<proteinExistence type="predicted"/>
<organism evidence="4 5">
    <name type="scientific">Stenotrophomonas rhizophila</name>
    <dbReference type="NCBI Taxonomy" id="216778"/>
    <lineage>
        <taxon>Bacteria</taxon>
        <taxon>Pseudomonadati</taxon>
        <taxon>Pseudomonadota</taxon>
        <taxon>Gammaproteobacteria</taxon>
        <taxon>Lysobacterales</taxon>
        <taxon>Lysobacteraceae</taxon>
        <taxon>Stenotrophomonas</taxon>
    </lineage>
</organism>
<evidence type="ECO:0000313" key="5">
    <source>
        <dbReference type="Proteomes" id="UP001226084"/>
    </source>
</evidence>
<gene>
    <name evidence="4" type="ORF">QE424_003294</name>
</gene>
<dbReference type="PANTHER" id="PTHR24189">
    <property type="entry name" value="MYOTROPHIN"/>
    <property type="match status" value="1"/>
</dbReference>
<feature type="repeat" description="ANK" evidence="3">
    <location>
        <begin position="184"/>
        <end position="216"/>
    </location>
</feature>
<dbReference type="SMART" id="SM00248">
    <property type="entry name" value="ANK"/>
    <property type="match status" value="3"/>
</dbReference>
<evidence type="ECO:0000256" key="1">
    <source>
        <dbReference type="ARBA" id="ARBA00022737"/>
    </source>
</evidence>
<dbReference type="Proteomes" id="UP001226084">
    <property type="component" value="Unassembled WGS sequence"/>
</dbReference>
<dbReference type="SUPFAM" id="SSF48403">
    <property type="entry name" value="Ankyrin repeat"/>
    <property type="match status" value="1"/>
</dbReference>
<dbReference type="AlphaFoldDB" id="A0AAP5EBR5"/>
<reference evidence="4" key="1">
    <citation type="submission" date="2023-07" db="EMBL/GenBank/DDBJ databases">
        <title>Functional and genomic diversity of the sorghum phyllosphere microbiome.</title>
        <authorList>
            <person name="Shade A."/>
        </authorList>
    </citation>
    <scope>NUCLEOTIDE SEQUENCE</scope>
    <source>
        <strain evidence="4">SORGH_AS_0457</strain>
    </source>
</reference>
<dbReference type="PROSITE" id="PS50088">
    <property type="entry name" value="ANK_REPEAT"/>
    <property type="match status" value="1"/>
</dbReference>
<dbReference type="Gene3D" id="1.25.40.20">
    <property type="entry name" value="Ankyrin repeat-containing domain"/>
    <property type="match status" value="2"/>
</dbReference>
<dbReference type="InterPro" id="IPR050745">
    <property type="entry name" value="Multifunctional_regulatory"/>
</dbReference>
<dbReference type="EMBL" id="JAUTAS010000001">
    <property type="protein sequence ID" value="MDQ1110135.1"/>
    <property type="molecule type" value="Genomic_DNA"/>
</dbReference>
<keyword evidence="1" id="KW-0677">Repeat</keyword>
<accession>A0AAP5EBR5</accession>
<evidence type="ECO:0000256" key="2">
    <source>
        <dbReference type="ARBA" id="ARBA00023043"/>
    </source>
</evidence>
<evidence type="ECO:0000313" key="4">
    <source>
        <dbReference type="EMBL" id="MDQ1110135.1"/>
    </source>
</evidence>
<sequence>MATSSSPVVLDTPLTCEDAFAEIERHVRAGVHPDRIRLGHNERALYWVCNSSLLHHDGPDEATIVGRIEAHLALVSLLLAKGADPNKAAGRGATPLSTTCRDFIFSPAAWAVEKLRRLLAAGANPRLTKDSPICTVLGLRDMRGEVWNPAFDADADPAEMGYVFEAIDALLQAGASIEAMDHRQMYTPVLIGAYLGSVPLLRFLAERGANVHVVNPAGSNALMYAAGDVDGLKASRGGISTTWHRMGDPVAVARLLIEWGLDPAAANDRGRTPLTLALNAGNVDVAAVVAEALAGHGKLLKADVRRFKGTELEAQVAALATSGRTSKPPRTQTKSEGAAQAASWVRARQEMNHTDAWQRPAWFCAYNKALFEHLASGSLPAIPVNLLYADYTDALRTLHLSKTKDWISRSGVVTVKPDIVTWDSLRISYSQLDGDDLVCREEIVMPMSPEQQPGIEAVAQAVGGMTSRYFKMPA</sequence>
<protein>
    <submittedName>
        <fullName evidence="4">Ankyrin repeat protein</fullName>
    </submittedName>
</protein>
<dbReference type="InterPro" id="IPR036770">
    <property type="entry name" value="Ankyrin_rpt-contain_sf"/>
</dbReference>
<name>A0AAP5EBR5_9GAMM</name>
<evidence type="ECO:0000256" key="3">
    <source>
        <dbReference type="PROSITE-ProRule" id="PRU00023"/>
    </source>
</evidence>
<keyword evidence="2 3" id="KW-0040">ANK repeat</keyword>
<dbReference type="PANTHER" id="PTHR24189:SF50">
    <property type="entry name" value="ANKYRIN REPEAT AND SOCS BOX PROTEIN 2"/>
    <property type="match status" value="1"/>
</dbReference>
<comment type="caution">
    <text evidence="4">The sequence shown here is derived from an EMBL/GenBank/DDBJ whole genome shotgun (WGS) entry which is preliminary data.</text>
</comment>
<dbReference type="RefSeq" id="WP_307107599.1">
    <property type="nucleotide sequence ID" value="NZ_JAUTAS010000001.1"/>
</dbReference>
<dbReference type="InterPro" id="IPR002110">
    <property type="entry name" value="Ankyrin_rpt"/>
</dbReference>